<keyword evidence="2" id="KW-1185">Reference proteome</keyword>
<dbReference type="EMBL" id="MCFN01000906">
    <property type="protein sequence ID" value="OXB54496.1"/>
    <property type="molecule type" value="Genomic_DNA"/>
</dbReference>
<evidence type="ECO:0000313" key="1">
    <source>
        <dbReference type="EMBL" id="OXB54496.1"/>
    </source>
</evidence>
<dbReference type="GO" id="GO:0000387">
    <property type="term" value="P:spliceosomal snRNP assembly"/>
    <property type="evidence" value="ECO:0007669"/>
    <property type="project" value="InterPro"/>
</dbReference>
<dbReference type="OrthoDB" id="9875414at2759"/>
<accession>A0A226MGS5</accession>
<dbReference type="AlphaFoldDB" id="A0A226MGS5"/>
<dbReference type="GO" id="GO:0006364">
    <property type="term" value="P:rRNA processing"/>
    <property type="evidence" value="ECO:0007669"/>
    <property type="project" value="InterPro"/>
</dbReference>
<comment type="caution">
    <text evidence="1">The sequence shown here is derived from an EMBL/GenBank/DDBJ whole genome shotgun (WGS) entry which is preliminary data.</text>
</comment>
<organism evidence="1 2">
    <name type="scientific">Callipepla squamata</name>
    <name type="common">Scaled quail</name>
    <dbReference type="NCBI Taxonomy" id="9009"/>
    <lineage>
        <taxon>Eukaryota</taxon>
        <taxon>Metazoa</taxon>
        <taxon>Chordata</taxon>
        <taxon>Craniata</taxon>
        <taxon>Vertebrata</taxon>
        <taxon>Euteleostomi</taxon>
        <taxon>Archelosauria</taxon>
        <taxon>Archosauria</taxon>
        <taxon>Dinosauria</taxon>
        <taxon>Saurischia</taxon>
        <taxon>Theropoda</taxon>
        <taxon>Coelurosauria</taxon>
        <taxon>Aves</taxon>
        <taxon>Neognathae</taxon>
        <taxon>Galloanserae</taxon>
        <taxon>Galliformes</taxon>
        <taxon>Odontophoridae</taxon>
        <taxon>Callipepla</taxon>
    </lineage>
</organism>
<dbReference type="GO" id="GO:0032797">
    <property type="term" value="C:SMN complex"/>
    <property type="evidence" value="ECO:0007669"/>
    <property type="project" value="InterPro"/>
</dbReference>
<protein>
    <submittedName>
        <fullName evidence="1">Uncharacterized protein</fullName>
    </submittedName>
</protein>
<dbReference type="PANTHER" id="PTHR15571">
    <property type="entry name" value="GEM-ASSOCIATED PROTEIN 4"/>
    <property type="match status" value="1"/>
</dbReference>
<name>A0A226MGS5_CALSU</name>
<evidence type="ECO:0000313" key="2">
    <source>
        <dbReference type="Proteomes" id="UP000198323"/>
    </source>
</evidence>
<sequence>MLPPDSGCSEPLVVVALEVLSQYEAFSSADTSPSNVLRRANEKHFLESITDNISDKVLRGPLLQKLSKLGA</sequence>
<dbReference type="Proteomes" id="UP000198323">
    <property type="component" value="Unassembled WGS sequence"/>
</dbReference>
<dbReference type="InterPro" id="IPR033265">
    <property type="entry name" value="GEMIN4"/>
</dbReference>
<reference evidence="1 2" key="1">
    <citation type="submission" date="2016-07" db="EMBL/GenBank/DDBJ databases">
        <title>Disparate Historic Effective Population Sizes Predicted by Modern Levels of Genome Diversity for the Scaled Quail (Callipepla squamata) and the Northern Bobwhite (Colinus virginianus): Inferences from First and Second Generation Draft Genome Assemblies for Sympatric New World Quail.</title>
        <authorList>
            <person name="Oldeschulte D.L."/>
            <person name="Halley Y.A."/>
            <person name="Bhattarai E.K."/>
            <person name="Brashear W.A."/>
            <person name="Hill J."/>
            <person name="Metz R.P."/>
            <person name="Johnson C.D."/>
            <person name="Rollins D."/>
            <person name="Peterson M.J."/>
            <person name="Bickhart D.M."/>
            <person name="Decker J.E."/>
            <person name="Seabury C.M."/>
        </authorList>
    </citation>
    <scope>NUCLEOTIDE SEQUENCE [LARGE SCALE GENOMIC DNA]</scope>
    <source>
        <strain evidence="1 2">Texas</strain>
        <tissue evidence="1">Leg muscle</tissue>
    </source>
</reference>
<dbReference type="STRING" id="9009.A0A226MGS5"/>
<proteinExistence type="predicted"/>
<dbReference type="PANTHER" id="PTHR15571:SF2">
    <property type="entry name" value="GEM-ASSOCIATED PROTEIN 4"/>
    <property type="match status" value="1"/>
</dbReference>
<gene>
    <name evidence="1" type="ORF">ASZ78_002879</name>
</gene>